<organism evidence="2 3">
    <name type="scientific">Gulo gulo</name>
    <name type="common">Wolverine</name>
    <name type="synonym">Gluton</name>
    <dbReference type="NCBI Taxonomy" id="48420"/>
    <lineage>
        <taxon>Eukaryota</taxon>
        <taxon>Metazoa</taxon>
        <taxon>Chordata</taxon>
        <taxon>Craniata</taxon>
        <taxon>Vertebrata</taxon>
        <taxon>Euteleostomi</taxon>
        <taxon>Mammalia</taxon>
        <taxon>Eutheria</taxon>
        <taxon>Laurasiatheria</taxon>
        <taxon>Carnivora</taxon>
        <taxon>Caniformia</taxon>
        <taxon>Musteloidea</taxon>
        <taxon>Mustelidae</taxon>
        <taxon>Guloninae</taxon>
        <taxon>Gulo</taxon>
    </lineage>
</organism>
<feature type="region of interest" description="Disordered" evidence="1">
    <location>
        <begin position="1"/>
        <end position="75"/>
    </location>
</feature>
<reference evidence="2 3" key="1">
    <citation type="submission" date="2018-10" db="EMBL/GenBank/DDBJ databases">
        <authorList>
            <person name="Ekblom R."/>
            <person name="Jareborg N."/>
        </authorList>
    </citation>
    <scope>NUCLEOTIDE SEQUENCE [LARGE SCALE GENOMIC DNA]</scope>
    <source>
        <tissue evidence="2">Muscle</tissue>
    </source>
</reference>
<dbReference type="Proteomes" id="UP000269945">
    <property type="component" value="Unassembled WGS sequence"/>
</dbReference>
<protein>
    <submittedName>
        <fullName evidence="2">Uncharacterized protein</fullName>
    </submittedName>
</protein>
<comment type="caution">
    <text evidence="2">The sequence shown here is derived from an EMBL/GenBank/DDBJ whole genome shotgun (WGS) entry which is preliminary data.</text>
</comment>
<proteinExistence type="predicted"/>
<evidence type="ECO:0000313" key="3">
    <source>
        <dbReference type="Proteomes" id="UP000269945"/>
    </source>
</evidence>
<dbReference type="EMBL" id="CYRY02025764">
    <property type="protein sequence ID" value="VCW98497.1"/>
    <property type="molecule type" value="Genomic_DNA"/>
</dbReference>
<accession>A0A9X9LX36</accession>
<dbReference type="AlphaFoldDB" id="A0A9X9LX36"/>
<keyword evidence="3" id="KW-1185">Reference proteome</keyword>
<name>A0A9X9LX36_GULGU</name>
<evidence type="ECO:0000256" key="1">
    <source>
        <dbReference type="SAM" id="MobiDB-lite"/>
    </source>
</evidence>
<evidence type="ECO:0000313" key="2">
    <source>
        <dbReference type="EMBL" id="VCW98497.1"/>
    </source>
</evidence>
<sequence length="75" mass="7689">MEHSGCASGEGRFANSTPVLSCGQAAVGPGPEGGAISGRSERQGVHSSEPTQERQGPELQLRQRKMRRGGVAASG</sequence>
<gene>
    <name evidence="2" type="ORF">BN2614_LOCUS4</name>
</gene>
<feature type="non-terminal residue" evidence="2">
    <location>
        <position position="75"/>
    </location>
</feature>